<organism evidence="1 2">
    <name type="scientific">Lentilactobacillus kisonensis F0435</name>
    <dbReference type="NCBI Taxonomy" id="797516"/>
    <lineage>
        <taxon>Bacteria</taxon>
        <taxon>Bacillati</taxon>
        <taxon>Bacillota</taxon>
        <taxon>Bacilli</taxon>
        <taxon>Lactobacillales</taxon>
        <taxon>Lactobacillaceae</taxon>
        <taxon>Lentilactobacillus</taxon>
    </lineage>
</organism>
<comment type="caution">
    <text evidence="1">The sequence shown here is derived from an EMBL/GenBank/DDBJ whole genome shotgun (WGS) entry which is preliminary data.</text>
</comment>
<proteinExistence type="predicted"/>
<dbReference type="AlphaFoldDB" id="H1LEM6"/>
<gene>
    <name evidence="1" type="ORF">HMPREF9104_01052</name>
</gene>
<dbReference type="HOGENOM" id="CLU_2465135_0_0_9"/>
<dbReference type="STRING" id="797516.HMPREF9104_01052"/>
<dbReference type="Proteomes" id="UP000005025">
    <property type="component" value="Unassembled WGS sequence"/>
</dbReference>
<dbReference type="EMBL" id="AGRJ01000105">
    <property type="protein sequence ID" value="EHO52371.1"/>
    <property type="molecule type" value="Genomic_DNA"/>
</dbReference>
<reference evidence="1 2" key="1">
    <citation type="submission" date="2011-09" db="EMBL/GenBank/DDBJ databases">
        <authorList>
            <person name="Weinstock G."/>
            <person name="Sodergren E."/>
            <person name="Clifton S."/>
            <person name="Fulton L."/>
            <person name="Fulton B."/>
            <person name="Courtney L."/>
            <person name="Fronick C."/>
            <person name="Harrison M."/>
            <person name="Strong C."/>
            <person name="Farmer C."/>
            <person name="Delahaunty K."/>
            <person name="Markovic C."/>
            <person name="Hall O."/>
            <person name="Minx P."/>
            <person name="Tomlinson C."/>
            <person name="Mitreva M."/>
            <person name="Hou S."/>
            <person name="Chen J."/>
            <person name="Wollam A."/>
            <person name="Pepin K.H."/>
            <person name="Johnson M."/>
            <person name="Bhonagiri V."/>
            <person name="Zhang X."/>
            <person name="Suruliraj S."/>
            <person name="Warren W."/>
            <person name="Chinwalla A."/>
            <person name="Mardis E.R."/>
            <person name="Wilson R.K."/>
        </authorList>
    </citation>
    <scope>NUCLEOTIDE SEQUENCE [LARGE SCALE GENOMIC DNA]</scope>
    <source>
        <strain evidence="1 2">F0435</strain>
    </source>
</reference>
<sequence length="88" mass="10345">MRNQAIRKWSLSQAVQKSWAWIFERPGLGCSFLLGVARFCYVTSKFPGLELFSEVLTHRLLLGGDVRQKSECHILIERILQSYYFWAY</sequence>
<accession>H1LEM6</accession>
<protein>
    <submittedName>
        <fullName evidence="1">Uncharacterized protein</fullName>
    </submittedName>
</protein>
<evidence type="ECO:0000313" key="1">
    <source>
        <dbReference type="EMBL" id="EHO52371.1"/>
    </source>
</evidence>
<name>H1LEM6_9LACO</name>
<evidence type="ECO:0000313" key="2">
    <source>
        <dbReference type="Proteomes" id="UP000005025"/>
    </source>
</evidence>